<accession>A0A2Z7AFM0</accession>
<reference evidence="1 2" key="1">
    <citation type="journal article" date="2015" name="Proc. Natl. Acad. Sci. U.S.A.">
        <title>The resurrection genome of Boea hygrometrica: A blueprint for survival of dehydration.</title>
        <authorList>
            <person name="Xiao L."/>
            <person name="Yang G."/>
            <person name="Zhang L."/>
            <person name="Yang X."/>
            <person name="Zhao S."/>
            <person name="Ji Z."/>
            <person name="Zhou Q."/>
            <person name="Hu M."/>
            <person name="Wang Y."/>
            <person name="Chen M."/>
            <person name="Xu Y."/>
            <person name="Jin H."/>
            <person name="Xiao X."/>
            <person name="Hu G."/>
            <person name="Bao F."/>
            <person name="Hu Y."/>
            <person name="Wan P."/>
            <person name="Li L."/>
            <person name="Deng X."/>
            <person name="Kuang T."/>
            <person name="Xiang C."/>
            <person name="Zhu J.K."/>
            <person name="Oliver M.J."/>
            <person name="He Y."/>
        </authorList>
    </citation>
    <scope>NUCLEOTIDE SEQUENCE [LARGE SCALE GENOMIC DNA]</scope>
    <source>
        <strain evidence="2">cv. XS01</strain>
    </source>
</reference>
<gene>
    <name evidence="1" type="ORF">F511_13444</name>
</gene>
<name>A0A2Z7AFM0_9LAMI</name>
<sequence>MDFSRWCISERPAVASDKLLVCYCDDQQRALRDFEETTFYNSDENESGSVGLLSLRFPGFTAGRGYDPAGGAPGGG</sequence>
<dbReference type="Proteomes" id="UP000250235">
    <property type="component" value="Unassembled WGS sequence"/>
</dbReference>
<keyword evidence="2" id="KW-1185">Reference proteome</keyword>
<evidence type="ECO:0000313" key="2">
    <source>
        <dbReference type="Proteomes" id="UP000250235"/>
    </source>
</evidence>
<evidence type="ECO:0000313" key="1">
    <source>
        <dbReference type="EMBL" id="KZV20446.1"/>
    </source>
</evidence>
<dbReference type="EMBL" id="KV015657">
    <property type="protein sequence ID" value="KZV20446.1"/>
    <property type="molecule type" value="Genomic_DNA"/>
</dbReference>
<dbReference type="AlphaFoldDB" id="A0A2Z7AFM0"/>
<organism evidence="1 2">
    <name type="scientific">Dorcoceras hygrometricum</name>
    <dbReference type="NCBI Taxonomy" id="472368"/>
    <lineage>
        <taxon>Eukaryota</taxon>
        <taxon>Viridiplantae</taxon>
        <taxon>Streptophyta</taxon>
        <taxon>Embryophyta</taxon>
        <taxon>Tracheophyta</taxon>
        <taxon>Spermatophyta</taxon>
        <taxon>Magnoliopsida</taxon>
        <taxon>eudicotyledons</taxon>
        <taxon>Gunneridae</taxon>
        <taxon>Pentapetalae</taxon>
        <taxon>asterids</taxon>
        <taxon>lamiids</taxon>
        <taxon>Lamiales</taxon>
        <taxon>Gesneriaceae</taxon>
        <taxon>Didymocarpoideae</taxon>
        <taxon>Trichosporeae</taxon>
        <taxon>Loxocarpinae</taxon>
        <taxon>Dorcoceras</taxon>
    </lineage>
</organism>
<proteinExistence type="predicted"/>
<protein>
    <submittedName>
        <fullName evidence="1">Uncharacterized protein</fullName>
    </submittedName>
</protein>